<dbReference type="AlphaFoldDB" id="A0A1T1GPY2"/>
<feature type="chain" id="PRO_5012639700" evidence="1">
    <location>
        <begin position="20"/>
        <end position="135"/>
    </location>
</feature>
<feature type="signal peptide" evidence="1">
    <location>
        <begin position="1"/>
        <end position="19"/>
    </location>
</feature>
<organism evidence="2 3">
    <name type="scientific">Acinetobacter amyesii</name>
    <dbReference type="NCBI Taxonomy" id="2942470"/>
    <lineage>
        <taxon>Bacteria</taxon>
        <taxon>Pseudomonadati</taxon>
        <taxon>Pseudomonadota</taxon>
        <taxon>Gammaproteobacteria</taxon>
        <taxon>Moraxellales</taxon>
        <taxon>Moraxellaceae</taxon>
        <taxon>Acinetobacter</taxon>
    </lineage>
</organism>
<name>A0A1T1GPY2_9GAMM</name>
<evidence type="ECO:0000313" key="2">
    <source>
        <dbReference type="EMBL" id="OOV79638.1"/>
    </source>
</evidence>
<evidence type="ECO:0000256" key="1">
    <source>
        <dbReference type="SAM" id="SignalP"/>
    </source>
</evidence>
<gene>
    <name evidence="2" type="ORF">B1202_15895</name>
</gene>
<comment type="caution">
    <text evidence="2">The sequence shown here is derived from an EMBL/GenBank/DDBJ whole genome shotgun (WGS) entry which is preliminary data.</text>
</comment>
<sequence length="135" mass="15889">MIKKILITALMFLPICTYANKTLPLDGYLPPVKINNQQQYDYIYYSWISKSEFFSMEMIKVESNKEQTQLLECNKFTANLSLAEFVLTNKEFSDPRDITAMAKFLKNLDTNEMEACRQIQLQNFEKIKKHIISKK</sequence>
<evidence type="ECO:0000313" key="3">
    <source>
        <dbReference type="Proteomes" id="UP000191160"/>
    </source>
</evidence>
<protein>
    <submittedName>
        <fullName evidence="2">Uncharacterized protein</fullName>
    </submittedName>
</protein>
<dbReference type="Proteomes" id="UP000191160">
    <property type="component" value="Unassembled WGS sequence"/>
</dbReference>
<dbReference type="EMBL" id="MVKX01000013">
    <property type="protein sequence ID" value="OOV79638.1"/>
    <property type="molecule type" value="Genomic_DNA"/>
</dbReference>
<proteinExistence type="predicted"/>
<accession>A0A1T1GPY2</accession>
<keyword evidence="1" id="KW-0732">Signal</keyword>
<keyword evidence="3" id="KW-1185">Reference proteome</keyword>
<reference evidence="2 3" key="1">
    <citation type="submission" date="2017-02" db="EMBL/GenBank/DDBJ databases">
        <title>Acinetobacter sp. ANC 4945, whole genome shotgun sequencing project.</title>
        <authorList>
            <person name="Radolfova-Krizova L."/>
            <person name="Al Atrouni A."/>
            <person name="Nemec A."/>
        </authorList>
    </citation>
    <scope>NUCLEOTIDE SEQUENCE [LARGE SCALE GENOMIC DNA]</scope>
    <source>
        <strain evidence="2 3">ANC 4945</strain>
    </source>
</reference>